<dbReference type="RefSeq" id="WP_191802127.1">
    <property type="nucleotide sequence ID" value="NZ_JACSQF010000005.1"/>
</dbReference>
<keyword evidence="4" id="KW-1185">Reference proteome</keyword>
<name>A0ABR8TXA9_9CELL</name>
<protein>
    <submittedName>
        <fullName evidence="3">AMP-dependent synthetase</fullName>
    </submittedName>
</protein>
<feature type="region of interest" description="Disordered" evidence="1">
    <location>
        <begin position="86"/>
        <end position="124"/>
    </location>
</feature>
<sequence length="549" mass="57882">MTPAPDSPRSPDLPHGVPDALLGEYAPFGNVALDDTERWPTLTPDGAARLDALRHHPAAPVWVHATGDRLTADDLPVLAATARRFAERAAERERDGTGDAGGTDDDRTGPGAEAGHPATAHPVPAWVTDLVERAHAVVPRYRRARDQRRSHARSPLDALPPVTRDDLRADLASFVPVDVDLSRIIEGTSSGSTGAAVVVPLHPVAVAADLALLHLLVRDAGATWTPHEDRLGLVNLVDQRAAFTYASAMTGFDAASGRATSDLSAPLMARVNLDPGAWRDPADRSTFLRGTDPQVLSSSPLPLLALADLDAREGLGLHPVAVVSGAAHLTPPARARLRAAWDVPVIDLYGLRETGAVASRADDGPFVVAPRRVWVEILSDDGTPVPDGSPGEVVVTTDENPYLPLLRYRTGDRARIVRPRGPGGRVELHDLEGRSPVRYRHADGRWLGSVDATQVLQAAGIAAWQLHQRADGTIELTVVPDAPAGGAPSGRGPGRAGAPGTGAAPATDSAARALRQWIGRDVVVTVTTPARLGHGRVRRYSSDVPGGQA</sequence>
<evidence type="ECO:0000259" key="2">
    <source>
        <dbReference type="Pfam" id="PF00501"/>
    </source>
</evidence>
<feature type="region of interest" description="Disordered" evidence="1">
    <location>
        <begin position="480"/>
        <end position="508"/>
    </location>
</feature>
<dbReference type="InterPro" id="IPR053158">
    <property type="entry name" value="CapK_Type1_Caps_Biosynth"/>
</dbReference>
<dbReference type="Proteomes" id="UP000655570">
    <property type="component" value="Unassembled WGS sequence"/>
</dbReference>
<feature type="compositionally biased region" description="Gly residues" evidence="1">
    <location>
        <begin position="487"/>
        <end position="500"/>
    </location>
</feature>
<dbReference type="PANTHER" id="PTHR36932:SF1">
    <property type="entry name" value="CAPSULAR POLYSACCHARIDE BIOSYNTHESIS PROTEIN"/>
    <property type="match status" value="1"/>
</dbReference>
<comment type="caution">
    <text evidence="3">The sequence shown here is derived from an EMBL/GenBank/DDBJ whole genome shotgun (WGS) entry which is preliminary data.</text>
</comment>
<reference evidence="3 4" key="1">
    <citation type="submission" date="2020-08" db="EMBL/GenBank/DDBJ databases">
        <title>A Genomic Blueprint of the Chicken Gut Microbiome.</title>
        <authorList>
            <person name="Gilroy R."/>
            <person name="Ravi A."/>
            <person name="Getino M."/>
            <person name="Pursley I."/>
            <person name="Horton D.L."/>
            <person name="Alikhan N.-F."/>
            <person name="Baker D."/>
            <person name="Gharbi K."/>
            <person name="Hall N."/>
            <person name="Watson M."/>
            <person name="Adriaenssens E.M."/>
            <person name="Foster-Nyarko E."/>
            <person name="Jarju S."/>
            <person name="Secka A."/>
            <person name="Antonio M."/>
            <person name="Oren A."/>
            <person name="Chaudhuri R."/>
            <person name="La Ragione R.M."/>
            <person name="Hildebrand F."/>
            <person name="Pallen M.J."/>
        </authorList>
    </citation>
    <scope>NUCLEOTIDE SEQUENCE [LARGE SCALE GENOMIC DNA]</scope>
    <source>
        <strain evidence="3 4">Sa2CUA9</strain>
    </source>
</reference>
<dbReference type="EMBL" id="JACSQF010000005">
    <property type="protein sequence ID" value="MBD7980408.1"/>
    <property type="molecule type" value="Genomic_DNA"/>
</dbReference>
<gene>
    <name evidence="3" type="ORF">H9641_06710</name>
</gene>
<accession>A0ABR8TXA9</accession>
<dbReference type="PANTHER" id="PTHR36932">
    <property type="entry name" value="CAPSULAR POLYSACCHARIDE BIOSYNTHESIS PROTEIN"/>
    <property type="match status" value="1"/>
</dbReference>
<dbReference type="InterPro" id="IPR000873">
    <property type="entry name" value="AMP-dep_synth/lig_dom"/>
</dbReference>
<evidence type="ECO:0000256" key="1">
    <source>
        <dbReference type="SAM" id="MobiDB-lite"/>
    </source>
</evidence>
<dbReference type="Pfam" id="PF00501">
    <property type="entry name" value="AMP-binding"/>
    <property type="match status" value="1"/>
</dbReference>
<feature type="region of interest" description="Disordered" evidence="1">
    <location>
        <begin position="1"/>
        <end position="21"/>
    </location>
</feature>
<proteinExistence type="predicted"/>
<organism evidence="3 4">
    <name type="scientific">Oerskovia merdavium</name>
    <dbReference type="NCBI Taxonomy" id="2762227"/>
    <lineage>
        <taxon>Bacteria</taxon>
        <taxon>Bacillati</taxon>
        <taxon>Actinomycetota</taxon>
        <taxon>Actinomycetes</taxon>
        <taxon>Micrococcales</taxon>
        <taxon>Cellulomonadaceae</taxon>
        <taxon>Oerskovia</taxon>
    </lineage>
</organism>
<feature type="domain" description="AMP-dependent synthetase/ligase" evidence="2">
    <location>
        <begin position="294"/>
        <end position="396"/>
    </location>
</feature>
<evidence type="ECO:0000313" key="3">
    <source>
        <dbReference type="EMBL" id="MBD7980408.1"/>
    </source>
</evidence>
<evidence type="ECO:0000313" key="4">
    <source>
        <dbReference type="Proteomes" id="UP000655570"/>
    </source>
</evidence>
<dbReference type="SUPFAM" id="SSF56801">
    <property type="entry name" value="Acetyl-CoA synthetase-like"/>
    <property type="match status" value="1"/>
</dbReference>
<dbReference type="Gene3D" id="3.40.50.12780">
    <property type="entry name" value="N-terminal domain of ligase-like"/>
    <property type="match status" value="1"/>
</dbReference>
<dbReference type="InterPro" id="IPR042099">
    <property type="entry name" value="ANL_N_sf"/>
</dbReference>
<feature type="compositionally biased region" description="Basic and acidic residues" evidence="1">
    <location>
        <begin position="86"/>
        <end position="97"/>
    </location>
</feature>